<dbReference type="OrthoDB" id="5195601at2"/>
<dbReference type="RefSeq" id="WP_062763800.1">
    <property type="nucleotide sequence ID" value="NZ_CP121042.1"/>
</dbReference>
<protein>
    <submittedName>
        <fullName evidence="2">Uncharacterized protein</fullName>
    </submittedName>
</protein>
<evidence type="ECO:0000256" key="1">
    <source>
        <dbReference type="SAM" id="Phobius"/>
    </source>
</evidence>
<dbReference type="Proteomes" id="UP000075787">
    <property type="component" value="Unassembled WGS sequence"/>
</dbReference>
<keyword evidence="1" id="KW-0472">Membrane</keyword>
<gene>
    <name evidence="2" type="ORF">AUP44_27300</name>
</gene>
<accession>A0A162L331</accession>
<feature type="transmembrane region" description="Helical" evidence="1">
    <location>
        <begin position="52"/>
        <end position="74"/>
    </location>
</feature>
<feature type="transmembrane region" description="Helical" evidence="1">
    <location>
        <begin position="95"/>
        <end position="116"/>
    </location>
</feature>
<name>A0A162L331_9PROT</name>
<organism evidence="2 3">
    <name type="scientific">Tistrella mobilis</name>
    <dbReference type="NCBI Taxonomy" id="171437"/>
    <lineage>
        <taxon>Bacteria</taxon>
        <taxon>Pseudomonadati</taxon>
        <taxon>Pseudomonadota</taxon>
        <taxon>Alphaproteobacteria</taxon>
        <taxon>Geminicoccales</taxon>
        <taxon>Geminicoccaceae</taxon>
        <taxon>Tistrella</taxon>
    </lineage>
</organism>
<sequence length="161" mass="16449">MKAALTKSAAPIRRIHPIAGTIALLTIASFWLATVAAEIWGSAATIVLVKTAIPWGFLLLVPALAVTGGSGMALAKGGQAGGGLAARKRRRMAIVAANGMLVLIPSALFLAARAGAGRFDTGFVLVQAIELIAGAVNLTLLCLNLRDGIRMARGRKALPSG</sequence>
<dbReference type="EMBL" id="LPZR01000133">
    <property type="protein sequence ID" value="KYO52973.1"/>
    <property type="molecule type" value="Genomic_DNA"/>
</dbReference>
<feature type="transmembrane region" description="Helical" evidence="1">
    <location>
        <begin position="21"/>
        <end position="40"/>
    </location>
</feature>
<keyword evidence="1" id="KW-0812">Transmembrane</keyword>
<keyword evidence="1" id="KW-1133">Transmembrane helix</keyword>
<dbReference type="AlphaFoldDB" id="A0A162L331"/>
<feature type="transmembrane region" description="Helical" evidence="1">
    <location>
        <begin position="122"/>
        <end position="145"/>
    </location>
</feature>
<dbReference type="GeneID" id="97238779"/>
<reference evidence="2 3" key="1">
    <citation type="submission" date="2015-12" db="EMBL/GenBank/DDBJ databases">
        <title>Genome sequence of Tistrella mobilis MCCC 1A02139.</title>
        <authorList>
            <person name="Lu L."/>
            <person name="Lai Q."/>
            <person name="Shao Z."/>
            <person name="Qian P."/>
        </authorList>
    </citation>
    <scope>NUCLEOTIDE SEQUENCE [LARGE SCALE GENOMIC DNA]</scope>
    <source>
        <strain evidence="2 3">MCCC 1A02139</strain>
    </source>
</reference>
<comment type="caution">
    <text evidence="2">The sequence shown here is derived from an EMBL/GenBank/DDBJ whole genome shotgun (WGS) entry which is preliminary data.</text>
</comment>
<evidence type="ECO:0000313" key="3">
    <source>
        <dbReference type="Proteomes" id="UP000075787"/>
    </source>
</evidence>
<proteinExistence type="predicted"/>
<evidence type="ECO:0000313" key="2">
    <source>
        <dbReference type="EMBL" id="KYO52973.1"/>
    </source>
</evidence>